<dbReference type="InterPro" id="IPR057986">
    <property type="entry name" value="TPR_Rlf/292/654"/>
</dbReference>
<dbReference type="Ensembl" id="ENSORLT00015019161.1">
    <property type="protein sequence ID" value="ENSORLP00015012026.1"/>
    <property type="gene ID" value="ENSORLG00015012910.1"/>
</dbReference>
<dbReference type="InterPro" id="IPR052251">
    <property type="entry name" value="GH-ZnFinger_Regulators"/>
</dbReference>
<reference evidence="15 16" key="2">
    <citation type="submission" date="2017-04" db="EMBL/GenBank/DDBJ databases">
        <title>CpG methylation of centromeres and impact of large insertions on vertebrate speciation.</title>
        <authorList>
            <person name="Ichikawa K."/>
            <person name="Yoshimura J."/>
            <person name="Morishita S."/>
        </authorList>
    </citation>
    <scope>NUCLEOTIDE SEQUENCE</scope>
    <source>
        <strain evidence="15 16">HSOK</strain>
    </source>
</reference>
<evidence type="ECO:0000256" key="3">
    <source>
        <dbReference type="ARBA" id="ARBA00022553"/>
    </source>
</evidence>
<feature type="compositionally biased region" description="Polar residues" evidence="13">
    <location>
        <begin position="611"/>
        <end position="628"/>
    </location>
</feature>
<dbReference type="PANTHER" id="PTHR15507:SF16">
    <property type="entry name" value="ZINC FINGER PROTEIN 654"/>
    <property type="match status" value="1"/>
</dbReference>
<protein>
    <recommendedName>
        <fullName evidence="14">C2H2-type domain-containing protein</fullName>
    </recommendedName>
</protein>
<reference key="1">
    <citation type="journal article" date="2007" name="Nature">
        <title>The medaka draft genome and insights into vertebrate genome evolution.</title>
        <authorList>
            <person name="Kasahara M."/>
            <person name="Naruse K."/>
            <person name="Sasaki S."/>
            <person name="Nakatani Y."/>
            <person name="Qu W."/>
            <person name="Ahsan B."/>
            <person name="Yamada T."/>
            <person name="Nagayasu Y."/>
            <person name="Doi K."/>
            <person name="Kasai Y."/>
            <person name="Jindo T."/>
            <person name="Kobayashi D."/>
            <person name="Shimada A."/>
            <person name="Toyoda A."/>
            <person name="Kuroki Y."/>
            <person name="Fujiyama A."/>
            <person name="Sasaki T."/>
            <person name="Shimizu A."/>
            <person name="Asakawa S."/>
            <person name="Shimizu N."/>
            <person name="Hashimoto S."/>
            <person name="Yang J."/>
            <person name="Lee Y."/>
            <person name="Matsushima K."/>
            <person name="Sugano S."/>
            <person name="Sakaizumi M."/>
            <person name="Narita T."/>
            <person name="Ohishi K."/>
            <person name="Haga S."/>
            <person name="Ohta F."/>
            <person name="Nomoto H."/>
            <person name="Nogata K."/>
            <person name="Morishita T."/>
            <person name="Endo T."/>
            <person name="Shin-I T."/>
            <person name="Takeda H."/>
            <person name="Morishita S."/>
            <person name="Kohara Y."/>
        </authorList>
    </citation>
    <scope>NUCLEOTIDE SEQUENCE [LARGE SCALE GENOMIC DNA]</scope>
    <source>
        <strain>Hd-rR</strain>
    </source>
</reference>
<evidence type="ECO:0000313" key="16">
    <source>
        <dbReference type="Proteomes" id="UP000265200"/>
    </source>
</evidence>
<comment type="similarity">
    <text evidence="2">Belongs to the krueppel C2H2-type zinc-finger protein family.</text>
</comment>
<keyword evidence="6 12" id="KW-0863">Zinc-finger</keyword>
<dbReference type="PROSITE" id="PS50157">
    <property type="entry name" value="ZINC_FINGER_C2H2_2"/>
    <property type="match status" value="1"/>
</dbReference>
<evidence type="ECO:0000256" key="1">
    <source>
        <dbReference type="ARBA" id="ARBA00004123"/>
    </source>
</evidence>
<name>A0A3P9HW46_ORYLA</name>
<dbReference type="Proteomes" id="UP000265200">
    <property type="component" value="Chromosome 2"/>
</dbReference>
<dbReference type="GO" id="GO:0005634">
    <property type="term" value="C:nucleus"/>
    <property type="evidence" value="ECO:0007669"/>
    <property type="project" value="UniProtKB-SubCell"/>
</dbReference>
<sequence>RLKGLVEEHAARWQLPLPQLTVLEIALCYFARASSCFPSNCDAALQTISSLALSVFELLLFFDHNDFSQEPLERFAATFQECYLVLVRHQNLHLLQVERLVGSGGPWASPVLQAILSQSSLTQHEVDAYIGSELPIFFELRVRFLLSRSRFAEAAALAKRCIRHPGAGQHLFFLQVYLTWLHKTSQQDCLHKEVRLLLQSLGGIYDQSQTGNEKDELLLALGTAFLSQQLRRGDMYYLWSVPEHAWFSCFPFVILKTSPQVFLAECRQLMKSATNVKSIFPFIRVGEAGVQFCIELCANALQARLPCDVTTKSLIYKTVAALLPNDLEVCRACALLVFFQERTVESYKMVYLLYMLPDQEYHAEDSPIGNHVRFETLQVLKKDLHFDPEFWNLIALRTNCLKLMNKKVVSPVLEEIMEDRWISKYCAKDPAPRSVCRAKDKSNVLSVAKKRHQNQTSTDESRLEYCCIFCEKDFHGCRVVAHAMFHYRRDECMFCGTVFTDDLLAMIHLSDHIEKLKRLKAPAAPDDDAKDSPAEAKTSNASLASGKRGRPRKSSTPQKLTDSGPSEPRTLRSDHKQSQKPQTPHRVNGHMSKKFSRLRRSVDTKEEPVQQEISQEQPGSEAGSSTSMRAARKSACLKEEEKTEPPKVPKKTQKEKKSVDPQEKARCAVVGCSWSADISKNRVAPLYHALEEHYGDTTALQLAFRVANGKCGICSRVMFSFEHFLHHVGRHRDSPRHPCLHQGCGARFKSGMEMRRHARRHSPLQAVCCLPGCSQLFICLWALNLHEKEHFSARPGKPTRKANVQAGDKTPAGRTRHRHTLSKTKKKKKKTTRSDDGSSAKKPSGSAAPRSDAEASSVDAPPSPTPRTTAAEKQPEGIASTTEKKSGLKESSEVQKEQEKTSAPQKMKLKRRHQVDSTEAAVVQKGGVGESRTPPSADNLSSADALPTKTSVCNETLALYSKKPYLRVPPTAYLDEKYTAMPKRRKTSFPPPPDNEASPEKTAAAPPQRQRCAKCFATFTCGEELRGHLQRQNCSKLFGFDSDEEEGEFEAFR</sequence>
<dbReference type="PANTHER" id="PTHR15507">
    <property type="entry name" value="ZINC FINGER PROTEIN RLF"/>
    <property type="match status" value="1"/>
</dbReference>
<keyword evidence="3" id="KW-0597">Phosphoprotein</keyword>
<feature type="compositionally biased region" description="Low complexity" evidence="13">
    <location>
        <begin position="840"/>
        <end position="849"/>
    </location>
</feature>
<evidence type="ECO:0000256" key="12">
    <source>
        <dbReference type="PROSITE-ProRule" id="PRU00042"/>
    </source>
</evidence>
<keyword evidence="8" id="KW-0805">Transcription regulation</keyword>
<keyword evidence="10" id="KW-0804">Transcription</keyword>
<evidence type="ECO:0000313" key="15">
    <source>
        <dbReference type="Ensembl" id="ENSORLP00015012026.1"/>
    </source>
</evidence>
<evidence type="ECO:0000256" key="4">
    <source>
        <dbReference type="ARBA" id="ARBA00022723"/>
    </source>
</evidence>
<evidence type="ECO:0000256" key="2">
    <source>
        <dbReference type="ARBA" id="ARBA00006991"/>
    </source>
</evidence>
<keyword evidence="11" id="KW-0539">Nucleus</keyword>
<evidence type="ECO:0000256" key="7">
    <source>
        <dbReference type="ARBA" id="ARBA00022833"/>
    </source>
</evidence>
<accession>A0A3P9HW46</accession>
<feature type="compositionally biased region" description="Basic and acidic residues" evidence="13">
    <location>
        <begin position="882"/>
        <end position="900"/>
    </location>
</feature>
<evidence type="ECO:0000259" key="14">
    <source>
        <dbReference type="PROSITE" id="PS50157"/>
    </source>
</evidence>
<feature type="compositionally biased region" description="Basic residues" evidence="13">
    <location>
        <begin position="814"/>
        <end position="831"/>
    </location>
</feature>
<dbReference type="PROSITE" id="PS00028">
    <property type="entry name" value="ZINC_FINGER_C2H2_1"/>
    <property type="match status" value="2"/>
</dbReference>
<dbReference type="AlphaFoldDB" id="A0A3P9HW46"/>
<evidence type="ECO:0000256" key="6">
    <source>
        <dbReference type="ARBA" id="ARBA00022771"/>
    </source>
</evidence>
<dbReference type="GO" id="GO:0008270">
    <property type="term" value="F:zinc ion binding"/>
    <property type="evidence" value="ECO:0007669"/>
    <property type="project" value="UniProtKB-KW"/>
</dbReference>
<evidence type="ECO:0000256" key="9">
    <source>
        <dbReference type="ARBA" id="ARBA00023125"/>
    </source>
</evidence>
<dbReference type="InterPro" id="IPR013087">
    <property type="entry name" value="Znf_C2H2_type"/>
</dbReference>
<dbReference type="GO" id="GO:0003677">
    <property type="term" value="F:DNA binding"/>
    <property type="evidence" value="ECO:0007669"/>
    <property type="project" value="UniProtKB-KW"/>
</dbReference>
<evidence type="ECO:0000256" key="13">
    <source>
        <dbReference type="SAM" id="MobiDB-lite"/>
    </source>
</evidence>
<reference evidence="15" key="4">
    <citation type="submission" date="2025-09" db="UniProtKB">
        <authorList>
            <consortium name="Ensembl"/>
        </authorList>
    </citation>
    <scope>IDENTIFICATION</scope>
    <source>
        <strain evidence="15">HSOK</strain>
    </source>
</reference>
<dbReference type="SMART" id="SM00355">
    <property type="entry name" value="ZnF_C2H2"/>
    <property type="match status" value="4"/>
</dbReference>
<feature type="compositionally biased region" description="Polar residues" evidence="13">
    <location>
        <begin position="933"/>
        <end position="947"/>
    </location>
</feature>
<feature type="region of interest" description="Disordered" evidence="13">
    <location>
        <begin position="792"/>
        <end position="947"/>
    </location>
</feature>
<organism evidence="15 16">
    <name type="scientific">Oryzias latipes</name>
    <name type="common">Japanese rice fish</name>
    <name type="synonym">Japanese killifish</name>
    <dbReference type="NCBI Taxonomy" id="8090"/>
    <lineage>
        <taxon>Eukaryota</taxon>
        <taxon>Metazoa</taxon>
        <taxon>Chordata</taxon>
        <taxon>Craniata</taxon>
        <taxon>Vertebrata</taxon>
        <taxon>Euteleostomi</taxon>
        <taxon>Actinopterygii</taxon>
        <taxon>Neopterygii</taxon>
        <taxon>Teleostei</taxon>
        <taxon>Neoteleostei</taxon>
        <taxon>Acanthomorphata</taxon>
        <taxon>Ovalentaria</taxon>
        <taxon>Atherinomorphae</taxon>
        <taxon>Beloniformes</taxon>
        <taxon>Adrianichthyidae</taxon>
        <taxon>Oryziinae</taxon>
        <taxon>Oryzias</taxon>
    </lineage>
</organism>
<feature type="region of interest" description="Disordered" evidence="13">
    <location>
        <begin position="977"/>
        <end position="1007"/>
    </location>
</feature>
<keyword evidence="4" id="KW-0479">Metal-binding</keyword>
<feature type="compositionally biased region" description="Basic residues" evidence="13">
    <location>
        <begin position="587"/>
        <end position="599"/>
    </location>
</feature>
<keyword evidence="9" id="KW-0238">DNA-binding</keyword>
<feature type="region of interest" description="Disordered" evidence="13">
    <location>
        <begin position="523"/>
        <end position="662"/>
    </location>
</feature>
<evidence type="ECO:0000256" key="10">
    <source>
        <dbReference type="ARBA" id="ARBA00023163"/>
    </source>
</evidence>
<keyword evidence="5" id="KW-0677">Repeat</keyword>
<reference evidence="15" key="3">
    <citation type="submission" date="2025-08" db="UniProtKB">
        <authorList>
            <consortium name="Ensembl"/>
        </authorList>
    </citation>
    <scope>IDENTIFICATION</scope>
    <source>
        <strain evidence="15">HSOK</strain>
    </source>
</reference>
<comment type="subcellular location">
    <subcellularLocation>
        <location evidence="1">Nucleus</location>
    </subcellularLocation>
</comment>
<evidence type="ECO:0000256" key="11">
    <source>
        <dbReference type="ARBA" id="ARBA00023242"/>
    </source>
</evidence>
<dbReference type="Pfam" id="PF25580">
    <property type="entry name" value="TPR_Rlf"/>
    <property type="match status" value="1"/>
</dbReference>
<feature type="compositionally biased region" description="Basic and acidic residues" evidence="13">
    <location>
        <begin position="636"/>
        <end position="647"/>
    </location>
</feature>
<proteinExistence type="inferred from homology"/>
<feature type="compositionally biased region" description="Polar residues" evidence="13">
    <location>
        <begin position="554"/>
        <end position="564"/>
    </location>
</feature>
<feature type="domain" description="C2H2-type" evidence="14">
    <location>
        <begin position="737"/>
        <end position="766"/>
    </location>
</feature>
<evidence type="ECO:0000256" key="5">
    <source>
        <dbReference type="ARBA" id="ARBA00022737"/>
    </source>
</evidence>
<evidence type="ECO:0000256" key="8">
    <source>
        <dbReference type="ARBA" id="ARBA00023015"/>
    </source>
</evidence>
<keyword evidence="7" id="KW-0862">Zinc</keyword>